<organism evidence="7 8">
    <name type="scientific">Brevibacterium aurantiacum</name>
    <dbReference type="NCBI Taxonomy" id="273384"/>
    <lineage>
        <taxon>Bacteria</taxon>
        <taxon>Bacillati</taxon>
        <taxon>Actinomycetota</taxon>
        <taxon>Actinomycetes</taxon>
        <taxon>Micrococcales</taxon>
        <taxon>Brevibacteriaceae</taxon>
        <taxon>Brevibacterium</taxon>
    </lineage>
</organism>
<dbReference type="AlphaFoldDB" id="A0A4Z0KFM2"/>
<feature type="signal peptide" evidence="6">
    <location>
        <begin position="1"/>
        <end position="24"/>
    </location>
</feature>
<evidence type="ECO:0000256" key="1">
    <source>
        <dbReference type="ARBA" id="ARBA00009381"/>
    </source>
</evidence>
<feature type="region of interest" description="Disordered" evidence="5">
    <location>
        <begin position="361"/>
        <end position="416"/>
    </location>
</feature>
<protein>
    <submittedName>
        <fullName evidence="7">Gamma-glutamyltransferase family protein</fullName>
    </submittedName>
</protein>
<keyword evidence="6" id="KW-0732">Signal</keyword>
<dbReference type="PANTHER" id="PTHR43199:SF1">
    <property type="entry name" value="GLUTATHIONE HYDROLASE PROENZYME"/>
    <property type="match status" value="1"/>
</dbReference>
<dbReference type="SUPFAM" id="SSF56235">
    <property type="entry name" value="N-terminal nucleophile aminohydrolases (Ntn hydrolases)"/>
    <property type="match status" value="1"/>
</dbReference>
<dbReference type="PRINTS" id="PR01210">
    <property type="entry name" value="GGTRANSPTASE"/>
</dbReference>
<dbReference type="Gene3D" id="3.60.20.40">
    <property type="match status" value="1"/>
</dbReference>
<comment type="caution">
    <text evidence="7">The sequence shown here is derived from an EMBL/GenBank/DDBJ whole genome shotgun (WGS) entry which is preliminary data.</text>
</comment>
<dbReference type="Gene3D" id="1.10.246.130">
    <property type="match status" value="1"/>
</dbReference>
<evidence type="ECO:0000256" key="4">
    <source>
        <dbReference type="ARBA" id="ARBA00023145"/>
    </source>
</evidence>
<evidence type="ECO:0000256" key="5">
    <source>
        <dbReference type="SAM" id="MobiDB-lite"/>
    </source>
</evidence>
<evidence type="ECO:0000256" key="3">
    <source>
        <dbReference type="ARBA" id="ARBA00022801"/>
    </source>
</evidence>
<gene>
    <name evidence="7" type="ORF">EB834_19135</name>
</gene>
<evidence type="ECO:0000256" key="2">
    <source>
        <dbReference type="ARBA" id="ARBA00022679"/>
    </source>
</evidence>
<name>A0A4Z0KFM2_BREAU</name>
<evidence type="ECO:0000256" key="6">
    <source>
        <dbReference type="SAM" id="SignalP"/>
    </source>
</evidence>
<dbReference type="Proteomes" id="UP000297736">
    <property type="component" value="Unassembled WGS sequence"/>
</dbReference>
<comment type="similarity">
    <text evidence="1">Belongs to the gamma-glutamyltransferase family.</text>
</comment>
<dbReference type="InterPro" id="IPR043138">
    <property type="entry name" value="GGT_lsub"/>
</dbReference>
<feature type="chain" id="PRO_5039291090" evidence="6">
    <location>
        <begin position="25"/>
        <end position="604"/>
    </location>
</feature>
<reference evidence="7 8" key="1">
    <citation type="submission" date="2018-10" db="EMBL/GenBank/DDBJ databases">
        <title>Brevibacterium genomes from Austrain hard cheese rinds.</title>
        <authorList>
            <person name="Anast J.M."/>
            <person name="Dzieciol M."/>
            <person name="Schultz D.L."/>
            <person name="Mann E."/>
            <person name="Wagner M."/>
            <person name="Schmitz-Esser S."/>
        </authorList>
    </citation>
    <scope>NUCLEOTIDE SEQUENCE [LARGE SCALE GENOMIC DNA]</scope>
    <source>
        <strain evidence="7 8">L261</strain>
    </source>
</reference>
<dbReference type="GO" id="GO:0016787">
    <property type="term" value="F:hydrolase activity"/>
    <property type="evidence" value="ECO:0007669"/>
    <property type="project" value="UniProtKB-KW"/>
</dbReference>
<dbReference type="InterPro" id="IPR043137">
    <property type="entry name" value="GGT_ssub_C"/>
</dbReference>
<sequence length="604" mass="61530">MRSKYPIGAILVLALSTISVPATAGTATAAPDDECDPGTGESFMSVAANPDAARAGCEILAAGGTAADAAVAIQASLTVVEPQASGFGGGALVTYYDSATSQTKVFDGLAASGAETTKSLSTPTDAETDLYGIDKFSDAVNYSARAVGVPGAVAVLQDVQGEYGKTPWNELFDDSIAQAEDGFELAPYTASLMADKASTPMCSYPDLGEIYCDEGEAKAAGATVRNPELATLLGEVRDGGSEAFYDPEGSIAPTIVDRLHSGEFDPVDGKDGPAVVPSLLSVDDFARYKPVERTPVCSTVLEKNVCTAPAPSGGGAALLNLLQIAEDKDVTQHDPDSAEYAHLMIEASRLAAVDVRAYVGDPDLDGEPPAALTSAEYASERASSIDLESSNHPVKPGNPGADEADSEVGVDKPQDETSQVAVVDSYGNALSMTTTVNSNFGSRVLARGMVLNNSSTNFNAAGADINEMEAFKRPRTTIAPSIVFSAEGDPEIVVGSAGGGPIPDYIAQAILGIGSYGLSPAKALARPHVSGQAKISDCAGESDFASDVEDGTSAAELVPDLVERGAACARARTLRSGAGAISVDSGGILKGAADPRRDGAAIGG</sequence>
<keyword evidence="2 7" id="KW-0808">Transferase</keyword>
<dbReference type="PANTHER" id="PTHR43199">
    <property type="entry name" value="GLUTATHIONE HYDROLASE"/>
    <property type="match status" value="1"/>
</dbReference>
<proteinExistence type="inferred from homology"/>
<evidence type="ECO:0000313" key="8">
    <source>
        <dbReference type="Proteomes" id="UP000297736"/>
    </source>
</evidence>
<dbReference type="Pfam" id="PF01019">
    <property type="entry name" value="G_glu_transpept"/>
    <property type="match status" value="1"/>
</dbReference>
<evidence type="ECO:0000313" key="7">
    <source>
        <dbReference type="EMBL" id="TGD36580.1"/>
    </source>
</evidence>
<dbReference type="RefSeq" id="WP_135448457.1">
    <property type="nucleotide sequence ID" value="NZ_RHFF01000028.1"/>
</dbReference>
<dbReference type="InterPro" id="IPR051792">
    <property type="entry name" value="GGT_bact"/>
</dbReference>
<dbReference type="InterPro" id="IPR029055">
    <property type="entry name" value="Ntn_hydrolases_N"/>
</dbReference>
<keyword evidence="3" id="KW-0378">Hydrolase</keyword>
<accession>A0A4Z0KFM2</accession>
<dbReference type="EMBL" id="RHFF01000028">
    <property type="protein sequence ID" value="TGD36580.1"/>
    <property type="molecule type" value="Genomic_DNA"/>
</dbReference>
<dbReference type="GO" id="GO:0016740">
    <property type="term" value="F:transferase activity"/>
    <property type="evidence" value="ECO:0007669"/>
    <property type="project" value="UniProtKB-KW"/>
</dbReference>
<keyword evidence="4" id="KW-0865">Zymogen</keyword>